<evidence type="ECO:0000313" key="8">
    <source>
        <dbReference type="Proteomes" id="UP000769528"/>
    </source>
</evidence>
<feature type="transmembrane region" description="Helical" evidence="5">
    <location>
        <begin position="365"/>
        <end position="387"/>
    </location>
</feature>
<dbReference type="AlphaFoldDB" id="A0A9P8PLP1"/>
<accession>A0A9P8PLP1</accession>
<feature type="domain" description="Major facilitator superfamily (MFS) profile" evidence="6">
    <location>
        <begin position="106"/>
        <end position="519"/>
    </location>
</feature>
<dbReference type="InterPro" id="IPR036259">
    <property type="entry name" value="MFS_trans_sf"/>
</dbReference>
<dbReference type="CDD" id="cd17316">
    <property type="entry name" value="MFS_SV2_like"/>
    <property type="match status" value="1"/>
</dbReference>
<comment type="caution">
    <text evidence="7">The sequence shown here is derived from an EMBL/GenBank/DDBJ whole genome shotgun (WGS) entry which is preliminary data.</text>
</comment>
<dbReference type="Gene3D" id="1.20.1250.20">
    <property type="entry name" value="MFS general substrate transporter like domains"/>
    <property type="match status" value="2"/>
</dbReference>
<evidence type="ECO:0000256" key="3">
    <source>
        <dbReference type="ARBA" id="ARBA00022989"/>
    </source>
</evidence>
<dbReference type="GO" id="GO:0015355">
    <property type="term" value="F:secondary active monocarboxylate transmembrane transporter activity"/>
    <property type="evidence" value="ECO:0007669"/>
    <property type="project" value="TreeGrafter"/>
</dbReference>
<feature type="transmembrane region" description="Helical" evidence="5">
    <location>
        <begin position="106"/>
        <end position="129"/>
    </location>
</feature>
<evidence type="ECO:0000256" key="2">
    <source>
        <dbReference type="ARBA" id="ARBA00022692"/>
    </source>
</evidence>
<dbReference type="Pfam" id="PF00083">
    <property type="entry name" value="Sugar_tr"/>
    <property type="match status" value="1"/>
</dbReference>
<feature type="transmembrane region" description="Helical" evidence="5">
    <location>
        <begin position="418"/>
        <end position="437"/>
    </location>
</feature>
<dbReference type="InterPro" id="IPR020846">
    <property type="entry name" value="MFS_dom"/>
</dbReference>
<sequence>MSLSDSTEHLSHLKQTLSYQSNKSENSNAGLTILEISKTLEPIKEDDDDDHGGILMNQGPPDLSLSSIRHYASTRFSTLFQIHISSIHSLNPIPALSEMTASNWNYFFMGLIAWFSASFDFFLTSVAATQIAKSLNVSTSSITWGLSAVLMLRSCGALMFGLWTDSHSRKWPFITCCALFCILQIGTGFCNNFHQFLAVRALSGIAMGGTYGCSAATSLDDSPVKARSFLSGLFFTAYPFGAVFAAVFWRAFENTEKSWKALFWFSSGFPFIIIIWRLFYPETKFFERLLKAQEIIKQEQIEAGTYIKPTIRSRLEKFGRMVKHNWILFVYLILLLAYANFCTHATQDLYPTMLRQQAKLNENQVTIAVVVVNLGAVCGSLLVGTFMEVLGRRLSLFICLIIVGAFLYPAFMLQYFSAIIGGGFFLYFGVMGAWGVFSIHLSECSPPEARALVSGLAYQLGNLASSASSTIESRLANNWPIYNVNGEVITHDYAKVMTVLSGAVCIYGLVMVIVGPEFFHRNLSSPQMNKYIKLVIQRENEELGDNEKS</sequence>
<protein>
    <recommendedName>
        <fullName evidence="6">Major facilitator superfamily (MFS) profile domain-containing protein</fullName>
    </recommendedName>
</protein>
<dbReference type="GO" id="GO:0035879">
    <property type="term" value="P:plasma membrane lactate transport"/>
    <property type="evidence" value="ECO:0007669"/>
    <property type="project" value="TreeGrafter"/>
</dbReference>
<keyword evidence="4 5" id="KW-0472">Membrane</keyword>
<feature type="transmembrane region" description="Helical" evidence="5">
    <location>
        <begin position="229"/>
        <end position="249"/>
    </location>
</feature>
<evidence type="ECO:0000256" key="5">
    <source>
        <dbReference type="SAM" id="Phobius"/>
    </source>
</evidence>
<dbReference type="PANTHER" id="PTHR23508:SF10">
    <property type="entry name" value="CARBOXYLIC ACID TRANSPORTER PROTEIN HOMOLOG"/>
    <property type="match status" value="1"/>
</dbReference>
<feature type="transmembrane region" description="Helical" evidence="5">
    <location>
        <begin position="393"/>
        <end position="411"/>
    </location>
</feature>
<dbReference type="EMBL" id="JAEUBF010000853">
    <property type="protein sequence ID" value="KAH3674453.1"/>
    <property type="molecule type" value="Genomic_DNA"/>
</dbReference>
<name>A0A9P8PLP1_9ASCO</name>
<keyword evidence="2 5" id="KW-0812">Transmembrane</keyword>
<dbReference type="InterPro" id="IPR005828">
    <property type="entry name" value="MFS_sugar_transport-like"/>
</dbReference>
<dbReference type="OrthoDB" id="5296287at2759"/>
<feature type="transmembrane region" description="Helical" evidence="5">
    <location>
        <begin position="170"/>
        <end position="190"/>
    </location>
</feature>
<evidence type="ECO:0000256" key="1">
    <source>
        <dbReference type="ARBA" id="ARBA00004141"/>
    </source>
</evidence>
<dbReference type="Proteomes" id="UP000769528">
    <property type="component" value="Unassembled WGS sequence"/>
</dbReference>
<feature type="transmembrane region" description="Helical" evidence="5">
    <location>
        <begin position="496"/>
        <end position="519"/>
    </location>
</feature>
<reference evidence="7" key="2">
    <citation type="submission" date="2021-01" db="EMBL/GenBank/DDBJ databases">
        <authorList>
            <person name="Schikora-Tamarit M.A."/>
        </authorList>
    </citation>
    <scope>NUCLEOTIDE SEQUENCE</scope>
    <source>
        <strain evidence="7">CBS6341</strain>
    </source>
</reference>
<feature type="transmembrane region" description="Helical" evidence="5">
    <location>
        <begin position="141"/>
        <end position="164"/>
    </location>
</feature>
<reference evidence="7" key="1">
    <citation type="journal article" date="2021" name="Open Biol.">
        <title>Shared evolutionary footprints suggest mitochondrial oxidative damage underlies multiple complex I losses in fungi.</title>
        <authorList>
            <person name="Schikora-Tamarit M.A."/>
            <person name="Marcet-Houben M."/>
            <person name="Nosek J."/>
            <person name="Gabaldon T."/>
        </authorList>
    </citation>
    <scope>NUCLEOTIDE SEQUENCE</scope>
    <source>
        <strain evidence="7">CBS6341</strain>
    </source>
</reference>
<evidence type="ECO:0000256" key="4">
    <source>
        <dbReference type="ARBA" id="ARBA00023136"/>
    </source>
</evidence>
<dbReference type="PANTHER" id="PTHR23508">
    <property type="entry name" value="CARBOXYLIC ACID TRANSPORTER PROTEIN HOMOLOG"/>
    <property type="match status" value="1"/>
</dbReference>
<organism evidence="7 8">
    <name type="scientific">Wickerhamomyces mucosus</name>
    <dbReference type="NCBI Taxonomy" id="1378264"/>
    <lineage>
        <taxon>Eukaryota</taxon>
        <taxon>Fungi</taxon>
        <taxon>Dikarya</taxon>
        <taxon>Ascomycota</taxon>
        <taxon>Saccharomycotina</taxon>
        <taxon>Saccharomycetes</taxon>
        <taxon>Phaffomycetales</taxon>
        <taxon>Wickerhamomycetaceae</taxon>
        <taxon>Wickerhamomyces</taxon>
    </lineage>
</organism>
<evidence type="ECO:0000259" key="6">
    <source>
        <dbReference type="PROSITE" id="PS50850"/>
    </source>
</evidence>
<dbReference type="GO" id="GO:0005886">
    <property type="term" value="C:plasma membrane"/>
    <property type="evidence" value="ECO:0007669"/>
    <property type="project" value="TreeGrafter"/>
</dbReference>
<evidence type="ECO:0000313" key="7">
    <source>
        <dbReference type="EMBL" id="KAH3674453.1"/>
    </source>
</evidence>
<comment type="subcellular location">
    <subcellularLocation>
        <location evidence="1">Membrane</location>
        <topology evidence="1">Multi-pass membrane protein</topology>
    </subcellularLocation>
</comment>
<proteinExistence type="predicted"/>
<keyword evidence="8" id="KW-1185">Reference proteome</keyword>
<keyword evidence="3 5" id="KW-1133">Transmembrane helix</keyword>
<feature type="transmembrane region" description="Helical" evidence="5">
    <location>
        <begin position="326"/>
        <end position="345"/>
    </location>
</feature>
<feature type="transmembrane region" description="Helical" evidence="5">
    <location>
        <begin position="197"/>
        <end position="217"/>
    </location>
</feature>
<gene>
    <name evidence="7" type="ORF">WICMUC_003290</name>
</gene>
<dbReference type="SUPFAM" id="SSF103473">
    <property type="entry name" value="MFS general substrate transporter"/>
    <property type="match status" value="1"/>
</dbReference>
<dbReference type="PROSITE" id="PS50850">
    <property type="entry name" value="MFS"/>
    <property type="match status" value="1"/>
</dbReference>
<feature type="transmembrane region" description="Helical" evidence="5">
    <location>
        <begin position="261"/>
        <end position="280"/>
    </location>
</feature>